<dbReference type="Proteomes" id="UP000058599">
    <property type="component" value="Chromosome"/>
</dbReference>
<reference evidence="1 2" key="1">
    <citation type="journal article" date="2016" name="BMC Genomics">
        <title>Genomic analysis of the nitrate-respiring Sphingopyxis granuli (formerly Sphingomonas macrogoltabida) strain TFA.</title>
        <authorList>
            <person name="Garcia-Romero I."/>
            <person name="Perez-Pulido A.J."/>
            <person name="Gonzalez-Flores Y.E."/>
            <person name="Reyes-Ramirez F."/>
            <person name="Santero E."/>
            <person name="Floriano B."/>
        </authorList>
    </citation>
    <scope>NUCLEOTIDE SEQUENCE [LARGE SCALE GENOMIC DNA]</scope>
    <source>
        <strain evidence="1 2">TFA</strain>
    </source>
</reference>
<organism evidence="1 2">
    <name type="scientific">Sphingopyxis granuli</name>
    <dbReference type="NCBI Taxonomy" id="267128"/>
    <lineage>
        <taxon>Bacteria</taxon>
        <taxon>Pseudomonadati</taxon>
        <taxon>Pseudomonadota</taxon>
        <taxon>Alphaproteobacteria</taxon>
        <taxon>Sphingomonadales</taxon>
        <taxon>Sphingomonadaceae</taxon>
        <taxon>Sphingopyxis</taxon>
    </lineage>
</organism>
<name>A0AA86GMB5_9SPHN</name>
<dbReference type="KEGG" id="sgi:SGRAN_3117"/>
<evidence type="ECO:0000313" key="1">
    <source>
        <dbReference type="EMBL" id="AMG75463.1"/>
    </source>
</evidence>
<keyword evidence="2" id="KW-1185">Reference proteome</keyword>
<evidence type="ECO:0008006" key="3">
    <source>
        <dbReference type="Google" id="ProtNLM"/>
    </source>
</evidence>
<sequence>MVTRLEIDVDRIFLDQENPRHKPYETQSEVIEYLCSHESILTLARDIAANGLNPIEQFALIPDDDADDDSSTYVVAEGNRRICALKLLHDPDLAPAKLRNGFSQAASGWPGVGPLPCVVFDDRKAVDLWLKRIHDGEQGGMGRRKWSSDQSARHSGSNKDKLALKILDYAEKKGLISSDERKGTLTTVSRYVTKAPVQAAFGIDATDLNKIRLTKSEGDFDTLLGKFLGDLASGHVNSRAKGVETFTAYGRELESVPVSGQGKVVPGLLDINQSRKPSARRRTKIKPRATLAHEHEIMDALKAVNSQKLISLYNSITIIPLTPHAPLVSVGAWAFLESLATKAGADENTNFLSFFSRDRRAKYGLPTGKGSKAITEALNQVSASGDVTKHDGTAALFNGEQLANNMDTLKELIIQCIKEIENQSP</sequence>
<dbReference type="RefSeq" id="WP_148650899.1">
    <property type="nucleotide sequence ID" value="NZ_CP012199.1"/>
</dbReference>
<accession>A0AA86GMB5</accession>
<protein>
    <recommendedName>
        <fullName evidence="3">ParB/Sulfiredoxin domain-containing protein</fullName>
    </recommendedName>
</protein>
<dbReference type="EMBL" id="CP012199">
    <property type="protein sequence ID" value="AMG75463.1"/>
    <property type="molecule type" value="Genomic_DNA"/>
</dbReference>
<gene>
    <name evidence="1" type="primary">msi303</name>
    <name evidence="1" type="ORF">SGRAN_3117</name>
</gene>
<dbReference type="AlphaFoldDB" id="A0AA86GMB5"/>
<proteinExistence type="predicted"/>
<evidence type="ECO:0000313" key="2">
    <source>
        <dbReference type="Proteomes" id="UP000058599"/>
    </source>
</evidence>